<protein>
    <submittedName>
        <fullName evidence="1">Uncharacterized protein</fullName>
    </submittedName>
</protein>
<proteinExistence type="predicted"/>
<dbReference type="KEGG" id="sedi:EBB79_10015"/>
<dbReference type="Proteomes" id="UP000283063">
    <property type="component" value="Chromosome"/>
</dbReference>
<accession>A0A3T0N2C1</accession>
<name>A0A3T0N2C1_9RHOB</name>
<keyword evidence="2" id="KW-1185">Reference proteome</keyword>
<dbReference type="EMBL" id="CP033219">
    <property type="protein sequence ID" value="AZV78178.1"/>
    <property type="molecule type" value="Genomic_DNA"/>
</dbReference>
<reference evidence="1 2" key="1">
    <citation type="submission" date="2018-10" db="EMBL/GenBank/DDBJ databases">
        <title>Parasedimentitalea marina sp. nov., a psychrophilic bacterium isolated from deep seawater of the New Britain Trench.</title>
        <authorList>
            <person name="Cao J."/>
        </authorList>
    </citation>
    <scope>NUCLEOTIDE SEQUENCE [LARGE SCALE GENOMIC DNA]</scope>
    <source>
        <strain evidence="1 2">W43</strain>
    </source>
</reference>
<dbReference type="AlphaFoldDB" id="A0A3T0N2C1"/>
<gene>
    <name evidence="1" type="ORF">EBB79_10015</name>
</gene>
<evidence type="ECO:0000313" key="2">
    <source>
        <dbReference type="Proteomes" id="UP000283063"/>
    </source>
</evidence>
<sequence>MGCLAHAGAIEQTAGFRKQNYVNTDSVVQGETTRRGLPAPSGLIRPFTPGSICEKMNVAEAARMNVAFQLEWPLSFDGVWQPWVR</sequence>
<evidence type="ECO:0000313" key="1">
    <source>
        <dbReference type="EMBL" id="AZV78178.1"/>
    </source>
</evidence>
<organism evidence="1 2">
    <name type="scientific">Parasedimentitalea marina</name>
    <dbReference type="NCBI Taxonomy" id="2483033"/>
    <lineage>
        <taxon>Bacteria</taxon>
        <taxon>Pseudomonadati</taxon>
        <taxon>Pseudomonadota</taxon>
        <taxon>Alphaproteobacteria</taxon>
        <taxon>Rhodobacterales</taxon>
        <taxon>Paracoccaceae</taxon>
        <taxon>Parasedimentitalea</taxon>
    </lineage>
</organism>